<keyword evidence="5 6" id="KW-0012">Acyltransferase</keyword>
<dbReference type="InterPro" id="IPR001078">
    <property type="entry name" value="2-oxoacid_DH_actylTfrase"/>
</dbReference>
<evidence type="ECO:0000256" key="7">
    <source>
        <dbReference type="SAM" id="MobiDB-lite"/>
    </source>
</evidence>
<feature type="compositionally biased region" description="Low complexity" evidence="7">
    <location>
        <begin position="102"/>
        <end position="118"/>
    </location>
</feature>
<protein>
    <recommendedName>
        <fullName evidence="6">Dihydrolipoamide acetyltransferase component of pyruvate dehydrogenase complex</fullName>
        <ecNumber evidence="6">2.3.1.-</ecNumber>
    </recommendedName>
</protein>
<dbReference type="EC" id="2.3.1.-" evidence="6"/>
<dbReference type="InterPro" id="IPR011053">
    <property type="entry name" value="Single_hybrid_motif"/>
</dbReference>
<dbReference type="CDD" id="cd06849">
    <property type="entry name" value="lipoyl_domain"/>
    <property type="match status" value="1"/>
</dbReference>
<evidence type="ECO:0000256" key="4">
    <source>
        <dbReference type="ARBA" id="ARBA00022823"/>
    </source>
</evidence>
<feature type="domain" description="Lipoyl-binding" evidence="9">
    <location>
        <begin position="3"/>
        <end position="71"/>
    </location>
</feature>
<keyword evidence="4 6" id="KW-0450">Lipoyl</keyword>
<accession>A0A8J3US54</accession>
<evidence type="ECO:0000256" key="1">
    <source>
        <dbReference type="ARBA" id="ARBA00001938"/>
    </source>
</evidence>
<feature type="region of interest" description="Disordered" evidence="7">
    <location>
        <begin position="82"/>
        <end position="137"/>
    </location>
</feature>
<dbReference type="InterPro" id="IPR000089">
    <property type="entry name" value="Biotin_lipoyl"/>
</dbReference>
<dbReference type="Pfam" id="PF00364">
    <property type="entry name" value="Biotin_lipoyl"/>
    <property type="match status" value="1"/>
</dbReference>
<dbReference type="PROSITE" id="PS00189">
    <property type="entry name" value="LIPOYL"/>
    <property type="match status" value="1"/>
</dbReference>
<evidence type="ECO:0000313" key="11">
    <source>
        <dbReference type="Proteomes" id="UP000644610"/>
    </source>
</evidence>
<feature type="compositionally biased region" description="Pro residues" evidence="7">
    <location>
        <begin position="89"/>
        <end position="101"/>
    </location>
</feature>
<dbReference type="InterPro" id="IPR023213">
    <property type="entry name" value="CAT-like_dom_sf"/>
</dbReference>
<name>A0A8J3US54_9ACTN</name>
<dbReference type="GO" id="GO:0005737">
    <property type="term" value="C:cytoplasm"/>
    <property type="evidence" value="ECO:0007669"/>
    <property type="project" value="TreeGrafter"/>
</dbReference>
<keyword evidence="10" id="KW-0670">Pyruvate</keyword>
<evidence type="ECO:0000256" key="2">
    <source>
        <dbReference type="ARBA" id="ARBA00007317"/>
    </source>
</evidence>
<comment type="cofactor">
    <cofactor evidence="1 6">
        <name>(R)-lipoate</name>
        <dbReference type="ChEBI" id="CHEBI:83088"/>
    </cofactor>
</comment>
<proteinExistence type="inferred from homology"/>
<reference evidence="10" key="1">
    <citation type="submission" date="2021-01" db="EMBL/GenBank/DDBJ databases">
        <title>Whole genome shotgun sequence of Planotetraspora silvatica NBRC 100141.</title>
        <authorList>
            <person name="Komaki H."/>
            <person name="Tamura T."/>
        </authorList>
    </citation>
    <scope>NUCLEOTIDE SEQUENCE</scope>
    <source>
        <strain evidence="10">NBRC 100141</strain>
    </source>
</reference>
<dbReference type="InterPro" id="IPR050743">
    <property type="entry name" value="2-oxoacid_DH_E2_comp"/>
</dbReference>
<evidence type="ECO:0000256" key="5">
    <source>
        <dbReference type="ARBA" id="ARBA00023315"/>
    </source>
</evidence>
<evidence type="ECO:0000259" key="9">
    <source>
        <dbReference type="Pfam" id="PF00364"/>
    </source>
</evidence>
<evidence type="ECO:0000313" key="10">
    <source>
        <dbReference type="EMBL" id="GII48822.1"/>
    </source>
</evidence>
<dbReference type="PANTHER" id="PTHR43178:SF5">
    <property type="entry name" value="LIPOAMIDE ACYLTRANSFERASE COMPONENT OF BRANCHED-CHAIN ALPHA-KETO ACID DEHYDROGENASE COMPLEX, MITOCHONDRIAL"/>
    <property type="match status" value="1"/>
</dbReference>
<keyword evidence="3 6" id="KW-0808">Transferase</keyword>
<comment type="caution">
    <text evidence="10">The sequence shown here is derived from an EMBL/GenBank/DDBJ whole genome shotgun (WGS) entry which is preliminary data.</text>
</comment>
<evidence type="ECO:0000259" key="8">
    <source>
        <dbReference type="Pfam" id="PF00198"/>
    </source>
</evidence>
<dbReference type="Proteomes" id="UP000644610">
    <property type="component" value="Unassembled WGS sequence"/>
</dbReference>
<keyword evidence="11" id="KW-1185">Reference proteome</keyword>
<comment type="similarity">
    <text evidence="2 6">Belongs to the 2-oxoacid dehydrogenase family.</text>
</comment>
<dbReference type="PANTHER" id="PTHR43178">
    <property type="entry name" value="DIHYDROLIPOAMIDE ACETYLTRANSFERASE COMPONENT OF PYRUVATE DEHYDROGENASE COMPLEX"/>
    <property type="match status" value="1"/>
</dbReference>
<feature type="domain" description="2-oxoacid dehydrogenase acyltransferase catalytic" evidence="8">
    <location>
        <begin position="208"/>
        <end position="425"/>
    </location>
</feature>
<feature type="compositionally biased region" description="Low complexity" evidence="7">
    <location>
        <begin position="126"/>
        <end position="137"/>
    </location>
</feature>
<dbReference type="SUPFAM" id="SSF51230">
    <property type="entry name" value="Single hybrid motif"/>
    <property type="match status" value="1"/>
</dbReference>
<organism evidence="10 11">
    <name type="scientific">Planotetraspora silvatica</name>
    <dbReference type="NCBI Taxonomy" id="234614"/>
    <lineage>
        <taxon>Bacteria</taxon>
        <taxon>Bacillati</taxon>
        <taxon>Actinomycetota</taxon>
        <taxon>Actinomycetes</taxon>
        <taxon>Streptosporangiales</taxon>
        <taxon>Streptosporangiaceae</taxon>
        <taxon>Planotetraspora</taxon>
    </lineage>
</organism>
<dbReference type="RefSeq" id="WP_203978263.1">
    <property type="nucleotide sequence ID" value="NZ_BAAAKY010000005.1"/>
</dbReference>
<dbReference type="GO" id="GO:0016407">
    <property type="term" value="F:acetyltransferase activity"/>
    <property type="evidence" value="ECO:0007669"/>
    <property type="project" value="TreeGrafter"/>
</dbReference>
<evidence type="ECO:0000256" key="3">
    <source>
        <dbReference type="ARBA" id="ARBA00022679"/>
    </source>
</evidence>
<dbReference type="Gene3D" id="3.30.559.10">
    <property type="entry name" value="Chloramphenicol acetyltransferase-like domain"/>
    <property type="match status" value="1"/>
</dbReference>
<dbReference type="SUPFAM" id="SSF52777">
    <property type="entry name" value="CoA-dependent acyltransferases"/>
    <property type="match status" value="1"/>
</dbReference>
<gene>
    <name evidence="10" type="ORF">Psi02_52460</name>
</gene>
<dbReference type="InterPro" id="IPR003016">
    <property type="entry name" value="2-oxoA_DH_lipoyl-BS"/>
</dbReference>
<dbReference type="GO" id="GO:0031405">
    <property type="term" value="F:lipoic acid binding"/>
    <property type="evidence" value="ECO:0007669"/>
    <property type="project" value="TreeGrafter"/>
</dbReference>
<dbReference type="Pfam" id="PF00198">
    <property type="entry name" value="2-oxoacid_dh"/>
    <property type="match status" value="1"/>
</dbReference>
<dbReference type="EMBL" id="BOOQ01000035">
    <property type="protein sequence ID" value="GII48822.1"/>
    <property type="molecule type" value="Genomic_DNA"/>
</dbReference>
<dbReference type="AlphaFoldDB" id="A0A8J3US54"/>
<sequence length="428" mass="44379">MTDIRVPKLNNNDSTYVLVEWLVDDGQQVKAGDPIVVLETSKATEELESEEDGHVWRVVPLNADCAPGDVLAHLTAGEARPAPLSAPLSVPPHPGPSPSPDLPVTAGGSSAGASTAGAPTGGASTGGASSDGSAVEASSSGAAPLITAPAQALIDELGIDPAVVRTLGVAVVRRADIERLAARSASASGEDVAEPAKPGPAVAGLPYELTRVQRAVAKVVRVSHATIPAAYTVVKADVGPLLELAARMTREVRRPVGLPELVTFAVARLHAEFPVCFATLVDDTSALLPDAPHIGVTIDAGEGLYVPVIHDAARRSVKQIATRLMEYRLAALTGDFREDDLTGADIAVTLHHDGDVTLAIPLIFPGHACALAVTSPQAELRLDGGEVVTRTVVNIGMAYDHRLINGRDAALFLRALKALLESPEERFG</sequence>
<evidence type="ECO:0000256" key="6">
    <source>
        <dbReference type="RuleBase" id="RU003423"/>
    </source>
</evidence>
<dbReference type="Gene3D" id="2.40.50.100">
    <property type="match status" value="1"/>
</dbReference>